<proteinExistence type="predicted"/>
<gene>
    <name evidence="3" type="ORF">DFR50_10238</name>
</gene>
<dbReference type="EMBL" id="QNRK01000002">
    <property type="protein sequence ID" value="RBP17547.1"/>
    <property type="molecule type" value="Genomic_DNA"/>
</dbReference>
<dbReference type="InterPro" id="IPR025512">
    <property type="entry name" value="DUF4399"/>
</dbReference>
<feature type="signal peptide" evidence="1">
    <location>
        <begin position="1"/>
        <end position="23"/>
    </location>
</feature>
<protein>
    <submittedName>
        <fullName evidence="3">Uncharacterized protein DUF4399</fullName>
    </submittedName>
</protein>
<feature type="domain" description="DUF4399" evidence="2">
    <location>
        <begin position="57"/>
        <end position="146"/>
    </location>
</feature>
<dbReference type="Proteomes" id="UP000253529">
    <property type="component" value="Unassembled WGS sequence"/>
</dbReference>
<dbReference type="RefSeq" id="WP_113887511.1">
    <property type="nucleotide sequence ID" value="NZ_QNRK01000002.1"/>
</dbReference>
<evidence type="ECO:0000313" key="3">
    <source>
        <dbReference type="EMBL" id="RBP17547.1"/>
    </source>
</evidence>
<comment type="caution">
    <text evidence="3">The sequence shown here is derived from an EMBL/GenBank/DDBJ whole genome shotgun (WGS) entry which is preliminary data.</text>
</comment>
<name>A0A366FSK2_9HYPH</name>
<dbReference type="Pfam" id="PF14347">
    <property type="entry name" value="DUF4399"/>
    <property type="match status" value="2"/>
</dbReference>
<evidence type="ECO:0000259" key="2">
    <source>
        <dbReference type="Pfam" id="PF14347"/>
    </source>
</evidence>
<dbReference type="OrthoDB" id="531568at2"/>
<keyword evidence="1" id="KW-0732">Signal</keyword>
<keyword evidence="4" id="KW-1185">Reference proteome</keyword>
<dbReference type="AlphaFoldDB" id="A0A366FSK2"/>
<feature type="domain" description="DUF4399" evidence="2">
    <location>
        <begin position="189"/>
        <end position="278"/>
    </location>
</feature>
<reference evidence="3 4" key="1">
    <citation type="submission" date="2018-06" db="EMBL/GenBank/DDBJ databases">
        <title>Genomic Encyclopedia of Type Strains, Phase IV (KMG-IV): sequencing the most valuable type-strain genomes for metagenomic binning, comparative biology and taxonomic classification.</title>
        <authorList>
            <person name="Goeker M."/>
        </authorList>
    </citation>
    <scope>NUCLEOTIDE SEQUENCE [LARGE SCALE GENOMIC DNA]</scope>
    <source>
        <strain evidence="3 4">DSM 24875</strain>
    </source>
</reference>
<sequence length="303" mass="32029">MKLVVCSIVAWLAGLAYLSSALAQSPTTSGPTPSPPGAKVFFVDLKDGAVIGTKATIHFGLRGMGVAPAGTRKANSGHHHLLVDTDLPPLDQPIPNDENHLHFGGGQTEVELSLPPGPHTLQLLLGDANHIPHTPPIFSDKIHVTVVEGAPTQAAAPPAPETRHASPPGAEVYIISPKNGAYVPTTFPVRFGLEKMGVAPAGVDKPNTGHHHLLIDAPLPPLDQPIPNDENHLHFGGGQTEATVTLPTGRHTLQLLLGDASHVPHQPPVMSSPVIVYVGMSPPAPEPVRHHPRPHRHHHPVQR</sequence>
<feature type="chain" id="PRO_5016935491" evidence="1">
    <location>
        <begin position="24"/>
        <end position="303"/>
    </location>
</feature>
<organism evidence="3 4">
    <name type="scientific">Roseiarcus fermentans</name>
    <dbReference type="NCBI Taxonomy" id="1473586"/>
    <lineage>
        <taxon>Bacteria</taxon>
        <taxon>Pseudomonadati</taxon>
        <taxon>Pseudomonadota</taxon>
        <taxon>Alphaproteobacteria</taxon>
        <taxon>Hyphomicrobiales</taxon>
        <taxon>Roseiarcaceae</taxon>
        <taxon>Roseiarcus</taxon>
    </lineage>
</organism>
<accession>A0A366FSK2</accession>
<evidence type="ECO:0000313" key="4">
    <source>
        <dbReference type="Proteomes" id="UP000253529"/>
    </source>
</evidence>
<evidence type="ECO:0000256" key="1">
    <source>
        <dbReference type="SAM" id="SignalP"/>
    </source>
</evidence>